<dbReference type="EMBL" id="BAABAB010000022">
    <property type="protein sequence ID" value="GAA3626171.1"/>
    <property type="molecule type" value="Genomic_DNA"/>
</dbReference>
<dbReference type="InterPro" id="IPR007393">
    <property type="entry name" value="YlxR_dom"/>
</dbReference>
<organism evidence="2 3">
    <name type="scientific">Microlunatus ginsengisoli</name>
    <dbReference type="NCBI Taxonomy" id="363863"/>
    <lineage>
        <taxon>Bacteria</taxon>
        <taxon>Bacillati</taxon>
        <taxon>Actinomycetota</taxon>
        <taxon>Actinomycetes</taxon>
        <taxon>Propionibacteriales</taxon>
        <taxon>Propionibacteriaceae</taxon>
        <taxon>Microlunatus</taxon>
    </lineage>
</organism>
<evidence type="ECO:0000313" key="3">
    <source>
        <dbReference type="Proteomes" id="UP001501490"/>
    </source>
</evidence>
<protein>
    <recommendedName>
        <fullName evidence="1">YlxR domain-containing protein</fullName>
    </recommendedName>
</protein>
<dbReference type="Proteomes" id="UP001501490">
    <property type="component" value="Unassembled WGS sequence"/>
</dbReference>
<evidence type="ECO:0000259" key="1">
    <source>
        <dbReference type="Pfam" id="PF04296"/>
    </source>
</evidence>
<dbReference type="Gene3D" id="3.30.1230.10">
    <property type="entry name" value="YlxR-like"/>
    <property type="match status" value="1"/>
</dbReference>
<accession>A0ABP7A708</accession>
<dbReference type="Pfam" id="PF04296">
    <property type="entry name" value="YlxR"/>
    <property type="match status" value="1"/>
</dbReference>
<keyword evidence="3" id="KW-1185">Reference proteome</keyword>
<proteinExistence type="predicted"/>
<dbReference type="SUPFAM" id="SSF64376">
    <property type="entry name" value="YlxR-like"/>
    <property type="match status" value="1"/>
</dbReference>
<dbReference type="RefSeq" id="WP_344806048.1">
    <property type="nucleotide sequence ID" value="NZ_BAABAB010000022.1"/>
</dbReference>
<evidence type="ECO:0000313" key="2">
    <source>
        <dbReference type="EMBL" id="GAA3626171.1"/>
    </source>
</evidence>
<sequence length="86" mass="9495">MSRPVRTCTGCRKRGDKHELLRVVARDGAVEPDPRQVLPGRGAYLHPAVECLDKALRRRAIGRALRTTVDAGQVEAALRVQIGRRA</sequence>
<comment type="caution">
    <text evidence="2">The sequence shown here is derived from an EMBL/GenBank/DDBJ whole genome shotgun (WGS) entry which is preliminary data.</text>
</comment>
<dbReference type="InterPro" id="IPR035931">
    <property type="entry name" value="YlxR-like_sf"/>
</dbReference>
<dbReference type="PANTHER" id="PTHR34215:SF1">
    <property type="entry name" value="YLXR DOMAIN-CONTAINING PROTEIN"/>
    <property type="match status" value="1"/>
</dbReference>
<feature type="domain" description="YlxR" evidence="1">
    <location>
        <begin position="6"/>
        <end position="77"/>
    </location>
</feature>
<name>A0ABP7A708_9ACTN</name>
<dbReference type="PANTHER" id="PTHR34215">
    <property type="entry name" value="BLL0784 PROTEIN"/>
    <property type="match status" value="1"/>
</dbReference>
<dbReference type="InterPro" id="IPR037465">
    <property type="entry name" value="YlxR"/>
</dbReference>
<gene>
    <name evidence="2" type="ORF">GCM10022236_30530</name>
</gene>
<reference evidence="3" key="1">
    <citation type="journal article" date="2019" name="Int. J. Syst. Evol. Microbiol.">
        <title>The Global Catalogue of Microorganisms (GCM) 10K type strain sequencing project: providing services to taxonomists for standard genome sequencing and annotation.</title>
        <authorList>
            <consortium name="The Broad Institute Genomics Platform"/>
            <consortium name="The Broad Institute Genome Sequencing Center for Infectious Disease"/>
            <person name="Wu L."/>
            <person name="Ma J."/>
        </authorList>
    </citation>
    <scope>NUCLEOTIDE SEQUENCE [LARGE SCALE GENOMIC DNA]</scope>
    <source>
        <strain evidence="3">JCM 16929</strain>
    </source>
</reference>